<dbReference type="AlphaFoldDB" id="A0A1P8Q669"/>
<accession>A0A1P8Q669</accession>
<organism evidence="2 3">
    <name type="scientific">Companilactobacillus allii</name>
    <dbReference type="NCBI Taxonomy" id="1847728"/>
    <lineage>
        <taxon>Bacteria</taxon>
        <taxon>Bacillati</taxon>
        <taxon>Bacillota</taxon>
        <taxon>Bacilli</taxon>
        <taxon>Lactobacillales</taxon>
        <taxon>Lactobacillaceae</taxon>
        <taxon>Companilactobacillus</taxon>
    </lineage>
</organism>
<dbReference type="Proteomes" id="UP000187499">
    <property type="component" value="Chromosome"/>
</dbReference>
<evidence type="ECO:0000259" key="1">
    <source>
        <dbReference type="Pfam" id="PF00534"/>
    </source>
</evidence>
<dbReference type="Pfam" id="PF00534">
    <property type="entry name" value="Glycos_transf_1"/>
    <property type="match status" value="1"/>
</dbReference>
<dbReference type="GO" id="GO:0016757">
    <property type="term" value="F:glycosyltransferase activity"/>
    <property type="evidence" value="ECO:0007669"/>
    <property type="project" value="InterPro"/>
</dbReference>
<gene>
    <name evidence="2" type="ORF">BTM29_05020</name>
</gene>
<dbReference type="InterPro" id="IPR001296">
    <property type="entry name" value="Glyco_trans_1"/>
</dbReference>
<dbReference type="InterPro" id="IPR050194">
    <property type="entry name" value="Glycosyltransferase_grp1"/>
</dbReference>
<name>A0A1P8Q669_9LACO</name>
<evidence type="ECO:0000313" key="2">
    <source>
        <dbReference type="EMBL" id="APX73335.1"/>
    </source>
</evidence>
<dbReference type="SUPFAM" id="SSF53756">
    <property type="entry name" value="UDP-Glycosyltransferase/glycogen phosphorylase"/>
    <property type="match status" value="1"/>
</dbReference>
<dbReference type="EMBL" id="CP019323">
    <property type="protein sequence ID" value="APX73335.1"/>
    <property type="molecule type" value="Genomic_DNA"/>
</dbReference>
<evidence type="ECO:0000313" key="3">
    <source>
        <dbReference type="Proteomes" id="UP000187499"/>
    </source>
</evidence>
<dbReference type="STRING" id="1847728.BTM29_05020"/>
<dbReference type="PANTHER" id="PTHR45947">
    <property type="entry name" value="SULFOQUINOVOSYL TRANSFERASE SQD2"/>
    <property type="match status" value="1"/>
</dbReference>
<dbReference type="KEGG" id="lalw:BTM29_05020"/>
<reference evidence="3" key="1">
    <citation type="submission" date="2016-12" db="EMBL/GenBank/DDBJ databases">
        <authorList>
            <person name="Jung M.Y."/>
            <person name="Lee S.H."/>
        </authorList>
    </citation>
    <scope>NUCLEOTIDE SEQUENCE [LARGE SCALE GENOMIC DNA]</scope>
    <source>
        <strain evidence="3">WiKim39</strain>
    </source>
</reference>
<feature type="domain" description="Glycosyl transferase family 1" evidence="1">
    <location>
        <begin position="185"/>
        <end position="352"/>
    </location>
</feature>
<protein>
    <recommendedName>
        <fullName evidence="1">Glycosyl transferase family 1 domain-containing protein</fullName>
    </recommendedName>
</protein>
<dbReference type="CDD" id="cd03801">
    <property type="entry name" value="GT4_PimA-like"/>
    <property type="match status" value="1"/>
</dbReference>
<proteinExistence type="predicted"/>
<dbReference type="PANTHER" id="PTHR45947:SF3">
    <property type="entry name" value="SULFOQUINOVOSYL TRANSFERASE SQD2"/>
    <property type="match status" value="1"/>
</dbReference>
<dbReference type="Gene3D" id="3.40.50.2000">
    <property type="entry name" value="Glycogen Phosphorylase B"/>
    <property type="match status" value="2"/>
</dbReference>
<sequence length="370" mass="42518">MSKVLIVRSGPYPVNINGYNDQFIGLARAFAKKGIKSDIIFYSKNKESNILIESNPEIVVHNIRGIRILRTGIYPQLLKKSFLKKYDLVITTEYSQIMTVLLGIFSEAPVILYTGPYYNLFKIPCMSAIYDFLFTKTINRHMDKIISKSELATKYLEKKGYSSVKTLGVGQDIKRFQETSHMDENVSKIINEMKKTRTILTVGSIDSRKNYFFTLLVFKKLLTKDPDFQLLIIGNGNDRYIKKGLKMLSKEERKKVKFGGRIDNQQLKYVYPNAFAFLLPSKLEIFGMVLLEAMYFKCPVVSSINGGSTTMIEDGINGYIRNINEDDIEEWVNVLIKLNDKETRKKIIGCARNTIQNEFSWDKLADSFLN</sequence>
<keyword evidence="3" id="KW-1185">Reference proteome</keyword>